<organism evidence="5 6">
    <name type="scientific">Hoeflea olei</name>
    <dbReference type="NCBI Taxonomy" id="1480615"/>
    <lineage>
        <taxon>Bacteria</taxon>
        <taxon>Pseudomonadati</taxon>
        <taxon>Pseudomonadota</taxon>
        <taxon>Alphaproteobacteria</taxon>
        <taxon>Hyphomicrobiales</taxon>
        <taxon>Rhizobiaceae</taxon>
        <taxon>Hoeflea</taxon>
    </lineage>
</organism>
<dbReference type="PANTHER" id="PTHR33164:SF43">
    <property type="entry name" value="HTH-TYPE TRANSCRIPTIONAL REPRESSOR YETL"/>
    <property type="match status" value="1"/>
</dbReference>
<evidence type="ECO:0000256" key="1">
    <source>
        <dbReference type="ARBA" id="ARBA00023015"/>
    </source>
</evidence>
<sequence>MATKKQLERPRSLGQVLTFATAATGAMCQEMLAAHDLTLAQWVILSALWRRDGMLVSEIADYSGNNAPAASRIIDRMAERGLVTRNASADDRRAVRVHVTPLGRGLSHLADFHERVNARLLEGIAPDEAETLFRLLRKVDANARRATGPAPS</sequence>
<dbReference type="STRING" id="1480615.AWJ14_15025"/>
<dbReference type="PRINTS" id="PR00598">
    <property type="entry name" value="HTHMARR"/>
</dbReference>
<dbReference type="OrthoDB" id="8588347at2"/>
<keyword evidence="6" id="KW-1185">Reference proteome</keyword>
<dbReference type="PROSITE" id="PS50995">
    <property type="entry name" value="HTH_MARR_2"/>
    <property type="match status" value="1"/>
</dbReference>
<dbReference type="GO" id="GO:0003677">
    <property type="term" value="F:DNA binding"/>
    <property type="evidence" value="ECO:0007669"/>
    <property type="project" value="UniProtKB-KW"/>
</dbReference>
<evidence type="ECO:0000256" key="3">
    <source>
        <dbReference type="ARBA" id="ARBA00023163"/>
    </source>
</evidence>
<dbReference type="InterPro" id="IPR036390">
    <property type="entry name" value="WH_DNA-bd_sf"/>
</dbReference>
<comment type="caution">
    <text evidence="5">The sequence shown here is derived from an EMBL/GenBank/DDBJ whole genome shotgun (WGS) entry which is preliminary data.</text>
</comment>
<keyword evidence="1" id="KW-0805">Transcription regulation</keyword>
<dbReference type="Pfam" id="PF01047">
    <property type="entry name" value="MarR"/>
    <property type="match status" value="1"/>
</dbReference>
<accession>A0A1C1YQF0</accession>
<dbReference type="InterPro" id="IPR000835">
    <property type="entry name" value="HTH_MarR-typ"/>
</dbReference>
<dbReference type="RefSeq" id="WP_066183949.1">
    <property type="nucleotide sequence ID" value="NZ_LQZT01000049.1"/>
</dbReference>
<keyword evidence="2" id="KW-0238">DNA-binding</keyword>
<keyword evidence="3" id="KW-0804">Transcription</keyword>
<dbReference type="InterPro" id="IPR023187">
    <property type="entry name" value="Tscrpt_reg_MarR-type_CS"/>
</dbReference>
<dbReference type="EMBL" id="LQZT01000049">
    <property type="protein sequence ID" value="OCW55791.1"/>
    <property type="molecule type" value="Genomic_DNA"/>
</dbReference>
<protein>
    <recommendedName>
        <fullName evidence="4">HTH marR-type domain-containing protein</fullName>
    </recommendedName>
</protein>
<gene>
    <name evidence="5" type="ORF">AWJ14_15025</name>
</gene>
<reference evidence="5 6" key="1">
    <citation type="submission" date="2015-12" db="EMBL/GenBank/DDBJ databases">
        <authorList>
            <person name="Shamseldin A."/>
            <person name="Moawad H."/>
            <person name="Abd El-Rahim W.M."/>
            <person name="Sadowsky M.J."/>
        </authorList>
    </citation>
    <scope>NUCLEOTIDE SEQUENCE [LARGE SCALE GENOMIC DNA]</scope>
    <source>
        <strain evidence="5 6">JC234</strain>
    </source>
</reference>
<dbReference type="AlphaFoldDB" id="A0A1C1YQF0"/>
<name>A0A1C1YQF0_9HYPH</name>
<dbReference type="Proteomes" id="UP000094795">
    <property type="component" value="Unassembled WGS sequence"/>
</dbReference>
<dbReference type="GO" id="GO:0006950">
    <property type="term" value="P:response to stress"/>
    <property type="evidence" value="ECO:0007669"/>
    <property type="project" value="TreeGrafter"/>
</dbReference>
<proteinExistence type="predicted"/>
<evidence type="ECO:0000313" key="5">
    <source>
        <dbReference type="EMBL" id="OCW55791.1"/>
    </source>
</evidence>
<dbReference type="SUPFAM" id="SSF46785">
    <property type="entry name" value="Winged helix' DNA-binding domain"/>
    <property type="match status" value="1"/>
</dbReference>
<dbReference type="InterPro" id="IPR036388">
    <property type="entry name" value="WH-like_DNA-bd_sf"/>
</dbReference>
<evidence type="ECO:0000256" key="2">
    <source>
        <dbReference type="ARBA" id="ARBA00023125"/>
    </source>
</evidence>
<dbReference type="Gene3D" id="1.10.10.10">
    <property type="entry name" value="Winged helix-like DNA-binding domain superfamily/Winged helix DNA-binding domain"/>
    <property type="match status" value="1"/>
</dbReference>
<feature type="domain" description="HTH marR-type" evidence="4">
    <location>
        <begin position="10"/>
        <end position="141"/>
    </location>
</feature>
<dbReference type="GO" id="GO:0003700">
    <property type="term" value="F:DNA-binding transcription factor activity"/>
    <property type="evidence" value="ECO:0007669"/>
    <property type="project" value="InterPro"/>
</dbReference>
<dbReference type="InterPro" id="IPR039422">
    <property type="entry name" value="MarR/SlyA-like"/>
</dbReference>
<dbReference type="PROSITE" id="PS01117">
    <property type="entry name" value="HTH_MARR_1"/>
    <property type="match status" value="1"/>
</dbReference>
<dbReference type="PANTHER" id="PTHR33164">
    <property type="entry name" value="TRANSCRIPTIONAL REGULATOR, MARR FAMILY"/>
    <property type="match status" value="1"/>
</dbReference>
<dbReference type="SMART" id="SM00347">
    <property type="entry name" value="HTH_MARR"/>
    <property type="match status" value="1"/>
</dbReference>
<evidence type="ECO:0000313" key="6">
    <source>
        <dbReference type="Proteomes" id="UP000094795"/>
    </source>
</evidence>
<evidence type="ECO:0000259" key="4">
    <source>
        <dbReference type="PROSITE" id="PS50995"/>
    </source>
</evidence>